<evidence type="ECO:0000256" key="3">
    <source>
        <dbReference type="ARBA" id="ARBA00023237"/>
    </source>
</evidence>
<evidence type="ECO:0000256" key="2">
    <source>
        <dbReference type="ARBA" id="ARBA00023136"/>
    </source>
</evidence>
<comment type="subcellular location">
    <subcellularLocation>
        <location evidence="1">Cell outer membrane</location>
    </subcellularLocation>
</comment>
<evidence type="ECO:0000313" key="5">
    <source>
        <dbReference type="EMBL" id="SIS52343.1"/>
    </source>
</evidence>
<name>A0A1N7JSM0_9RHOB</name>
<evidence type="ECO:0000313" key="6">
    <source>
        <dbReference type="Proteomes" id="UP000186221"/>
    </source>
</evidence>
<evidence type="ECO:0000256" key="4">
    <source>
        <dbReference type="SAM" id="SignalP"/>
    </source>
</evidence>
<accession>A0A1N7JSM0</accession>
<evidence type="ECO:0000256" key="1">
    <source>
        <dbReference type="ARBA" id="ARBA00004442"/>
    </source>
</evidence>
<keyword evidence="4" id="KW-0732">Signal</keyword>
<protein>
    <recommendedName>
        <fullName evidence="7">Tetratricopeptide repeat-containing protein</fullName>
    </recommendedName>
</protein>
<dbReference type="STRING" id="453582.SAMN05421580_102100"/>
<dbReference type="Proteomes" id="UP000186221">
    <property type="component" value="Unassembled WGS sequence"/>
</dbReference>
<evidence type="ECO:0008006" key="7">
    <source>
        <dbReference type="Google" id="ProtNLM"/>
    </source>
</evidence>
<reference evidence="6" key="1">
    <citation type="submission" date="2017-01" db="EMBL/GenBank/DDBJ databases">
        <authorList>
            <person name="Varghese N."/>
            <person name="Submissions S."/>
        </authorList>
    </citation>
    <scope>NUCLEOTIDE SEQUENCE [LARGE SCALE GENOMIC DNA]</scope>
    <source>
        <strain evidence="6">DSM 19945</strain>
    </source>
</reference>
<feature type="chain" id="PRO_5012681485" description="Tetratricopeptide repeat-containing protein" evidence="4">
    <location>
        <begin position="33"/>
        <end position="493"/>
    </location>
</feature>
<dbReference type="OrthoDB" id="7684399at2"/>
<dbReference type="AlphaFoldDB" id="A0A1N7JSM0"/>
<dbReference type="RefSeq" id="WP_076483700.1">
    <property type="nucleotide sequence ID" value="NZ_FTOG01000002.1"/>
</dbReference>
<organism evidence="5 6">
    <name type="scientific">Rhodobacter aestuarii</name>
    <dbReference type="NCBI Taxonomy" id="453582"/>
    <lineage>
        <taxon>Bacteria</taxon>
        <taxon>Pseudomonadati</taxon>
        <taxon>Pseudomonadota</taxon>
        <taxon>Alphaproteobacteria</taxon>
        <taxon>Rhodobacterales</taxon>
        <taxon>Rhodobacter group</taxon>
        <taxon>Rhodobacter</taxon>
    </lineage>
</organism>
<proteinExistence type="predicted"/>
<keyword evidence="6" id="KW-1185">Reference proteome</keyword>
<dbReference type="GO" id="GO:0009279">
    <property type="term" value="C:cell outer membrane"/>
    <property type="evidence" value="ECO:0007669"/>
    <property type="project" value="UniProtKB-SubCell"/>
</dbReference>
<feature type="signal peptide" evidence="4">
    <location>
        <begin position="1"/>
        <end position="32"/>
    </location>
</feature>
<keyword evidence="2" id="KW-0472">Membrane</keyword>
<dbReference type="EMBL" id="FTOG01000002">
    <property type="protein sequence ID" value="SIS52343.1"/>
    <property type="molecule type" value="Genomic_DNA"/>
</dbReference>
<sequence length="493" mass="53266">MWRAPDRALRLGLTVATLCLAAGGGATPPALAEAPPPQSSRSETISLADASTEQIAVAATQALAAQQTDLAVMLAEVLLQRDPKNPLGHYIFARASLLVRDTATAREAARRSFFTAQTPVQHYEAARLAGQVAVADQRLGAAQFWARQTIQFAPDPRARAVGISDFRRLRAASPTAFRFKLGIRPSNNVNGGAEERTNVIDGFDAVGWLSDDAMALPGVVGTLDAEVSRRIAHTPESETRLGFSLYARAVDFEGRPMMVPAYTPGDPAPDPVEIRNSDYSSTSLGTHLEHSRSFGTTFGLQARLETGRNWQAGQQAYDWIGAEVQGTKILTGGNRLSFALAQEERNWQGSPRNDTRRALSLGLSGRRTADHLPGDWRIGVSASQLESNFTQARDWTLTGSAGFTPKAQLGPLAMTFSAGFSTSVYPDYTVIGFHPDGGRQDETAFAEIGIWAPKVGVAAFTPEMRLQAVQVESNISRFTRSELSMTLGWRSSF</sequence>
<keyword evidence="3" id="KW-0998">Cell outer membrane</keyword>
<dbReference type="InterPro" id="IPR036942">
    <property type="entry name" value="Beta-barrel_TonB_sf"/>
</dbReference>
<gene>
    <name evidence="5" type="ORF">SAMN05421580_102100</name>
</gene>
<dbReference type="Gene3D" id="2.40.170.20">
    <property type="entry name" value="TonB-dependent receptor, beta-barrel domain"/>
    <property type="match status" value="1"/>
</dbReference>